<dbReference type="Gene3D" id="1.10.10.10">
    <property type="entry name" value="Winged helix-like DNA-binding domain superfamily/Winged helix DNA-binding domain"/>
    <property type="match status" value="1"/>
</dbReference>
<dbReference type="AlphaFoldDB" id="A0A561Q4R1"/>
<gene>
    <name evidence="2" type="ORF">FHW36_1011256</name>
</gene>
<dbReference type="GO" id="GO:0003677">
    <property type="term" value="F:DNA binding"/>
    <property type="evidence" value="ECO:0007669"/>
    <property type="project" value="UniProtKB-KW"/>
</dbReference>
<dbReference type="GO" id="GO:0003700">
    <property type="term" value="F:DNA-binding transcription factor activity"/>
    <property type="evidence" value="ECO:0007669"/>
    <property type="project" value="InterPro"/>
</dbReference>
<feature type="domain" description="HTH marR-type" evidence="1">
    <location>
        <begin position="1"/>
        <end position="150"/>
    </location>
</feature>
<accession>A0A561Q4R1</accession>
<keyword evidence="3" id="KW-1185">Reference proteome</keyword>
<name>A0A561Q4R1_9BACT</name>
<dbReference type="SUPFAM" id="SSF46785">
    <property type="entry name" value="Winged helix' DNA-binding domain"/>
    <property type="match status" value="1"/>
</dbReference>
<dbReference type="SMART" id="SM00347">
    <property type="entry name" value="HTH_MARR"/>
    <property type="match status" value="1"/>
</dbReference>
<reference evidence="2 3" key="1">
    <citation type="submission" date="2019-06" db="EMBL/GenBank/DDBJ databases">
        <title>Sorghum-associated microbial communities from plants grown in Nebraska, USA.</title>
        <authorList>
            <person name="Schachtman D."/>
        </authorList>
    </citation>
    <scope>NUCLEOTIDE SEQUENCE [LARGE SCALE GENOMIC DNA]</scope>
    <source>
        <strain evidence="2 3">1209</strain>
    </source>
</reference>
<dbReference type="PRINTS" id="PR00598">
    <property type="entry name" value="HTHMARR"/>
</dbReference>
<dbReference type="Proteomes" id="UP000320811">
    <property type="component" value="Unassembled WGS sequence"/>
</dbReference>
<evidence type="ECO:0000313" key="3">
    <source>
        <dbReference type="Proteomes" id="UP000320811"/>
    </source>
</evidence>
<dbReference type="RefSeq" id="WP_145663879.1">
    <property type="nucleotide sequence ID" value="NZ_VIWO01000001.1"/>
</dbReference>
<dbReference type="PANTHER" id="PTHR33164">
    <property type="entry name" value="TRANSCRIPTIONAL REGULATOR, MARR FAMILY"/>
    <property type="match status" value="1"/>
</dbReference>
<dbReference type="Pfam" id="PF01047">
    <property type="entry name" value="MarR"/>
    <property type="match status" value="1"/>
</dbReference>
<dbReference type="GO" id="GO:0006950">
    <property type="term" value="P:response to stress"/>
    <property type="evidence" value="ECO:0007669"/>
    <property type="project" value="TreeGrafter"/>
</dbReference>
<dbReference type="EMBL" id="VIWO01000001">
    <property type="protein sequence ID" value="TWF45326.1"/>
    <property type="molecule type" value="Genomic_DNA"/>
</dbReference>
<dbReference type="InterPro" id="IPR000835">
    <property type="entry name" value="HTH_MarR-typ"/>
</dbReference>
<organism evidence="2 3">
    <name type="scientific">Chitinophaga polysaccharea</name>
    <dbReference type="NCBI Taxonomy" id="1293035"/>
    <lineage>
        <taxon>Bacteria</taxon>
        <taxon>Pseudomonadati</taxon>
        <taxon>Bacteroidota</taxon>
        <taxon>Chitinophagia</taxon>
        <taxon>Chitinophagales</taxon>
        <taxon>Chitinophagaceae</taxon>
        <taxon>Chitinophaga</taxon>
    </lineage>
</organism>
<dbReference type="OrthoDB" id="763883at2"/>
<dbReference type="PANTHER" id="PTHR33164:SF101">
    <property type="entry name" value="TRANSCRIPTIONAL REPRESSOR MPRA"/>
    <property type="match status" value="1"/>
</dbReference>
<evidence type="ECO:0000313" key="2">
    <source>
        <dbReference type="EMBL" id="TWF45326.1"/>
    </source>
</evidence>
<comment type="caution">
    <text evidence="2">The sequence shown here is derived from an EMBL/GenBank/DDBJ whole genome shotgun (WGS) entry which is preliminary data.</text>
</comment>
<dbReference type="PROSITE" id="PS50995">
    <property type="entry name" value="HTH_MARR_2"/>
    <property type="match status" value="1"/>
</dbReference>
<protein>
    <submittedName>
        <fullName evidence="2">DNA-binding MarR family transcriptional regulator</fullName>
    </submittedName>
</protein>
<keyword evidence="2" id="KW-0238">DNA-binding</keyword>
<dbReference type="InterPro" id="IPR036390">
    <property type="entry name" value="WH_DNA-bd_sf"/>
</dbReference>
<proteinExistence type="predicted"/>
<evidence type="ECO:0000259" key="1">
    <source>
        <dbReference type="PROSITE" id="PS50995"/>
    </source>
</evidence>
<dbReference type="InterPro" id="IPR039422">
    <property type="entry name" value="MarR/SlyA-like"/>
</dbReference>
<dbReference type="InterPro" id="IPR036388">
    <property type="entry name" value="WH-like_DNA-bd_sf"/>
</dbReference>
<sequence>MKLEEELKQTKFKDEYQHAMLNIIFTGSWLEVATSHILKQFDLSPQQFNVLRILRGSHPRPLNLLDIQERMMDRMSNATRLVEKLRQKGLLTRKQCDSNRRKVEIEVTEKGLDLLKELDPLMDKSHKELTKKITKEEAILLSELLDKLRS</sequence>